<name>A0A2A2J9Y5_9BILA</name>
<organism evidence="15 16">
    <name type="scientific">Diploscapter pachys</name>
    <dbReference type="NCBI Taxonomy" id="2018661"/>
    <lineage>
        <taxon>Eukaryota</taxon>
        <taxon>Metazoa</taxon>
        <taxon>Ecdysozoa</taxon>
        <taxon>Nematoda</taxon>
        <taxon>Chromadorea</taxon>
        <taxon>Rhabditida</taxon>
        <taxon>Rhabditina</taxon>
        <taxon>Rhabditomorpha</taxon>
        <taxon>Rhabditoidea</taxon>
        <taxon>Rhabditidae</taxon>
        <taxon>Diploscapter</taxon>
    </lineage>
</organism>
<evidence type="ECO:0000256" key="9">
    <source>
        <dbReference type="ARBA" id="ARBA00023034"/>
    </source>
</evidence>
<dbReference type="OrthoDB" id="427096at2759"/>
<evidence type="ECO:0000256" key="12">
    <source>
        <dbReference type="RuleBase" id="RU003832"/>
    </source>
</evidence>
<evidence type="ECO:0000259" key="14">
    <source>
        <dbReference type="Pfam" id="PF17039"/>
    </source>
</evidence>
<dbReference type="InterPro" id="IPR031481">
    <property type="entry name" value="Glyco_tran_10_N"/>
</dbReference>
<keyword evidence="8 12" id="KW-1133">Transmembrane helix</keyword>
<accession>A0A2A2J9Y5</accession>
<evidence type="ECO:0000256" key="1">
    <source>
        <dbReference type="ARBA" id="ARBA00004447"/>
    </source>
</evidence>
<dbReference type="SUPFAM" id="SSF53756">
    <property type="entry name" value="UDP-Glycosyltransferase/glycogen phosphorylase"/>
    <property type="match status" value="1"/>
</dbReference>
<dbReference type="Proteomes" id="UP000218231">
    <property type="component" value="Unassembled WGS sequence"/>
</dbReference>
<keyword evidence="16" id="KW-1185">Reference proteome</keyword>
<sequence length="437" mass="49922">MQSSSVSTVWDSSVGKAAQSAKSCIRRRRYFRSRSCYFRLFIALIVAAIIVILFGICYTCSCTDISYDQALGYLKSLQTINAGGSVTYPKRILFWTNIFGEDITSKVHNFYDCPENKNRCVIDSNKLAILASDAIVFHSRDISNQGLADLLKISCLPDKSLRNPDQIYVYYTMESPSNSGYPSTPANFFNWTMTFVAESDIQTRYGPHFMKIDDAKALEFEIKDFAVDENRYLKKNSGIFWLVSNCNTDSKREKAVAELAKYIDVKIVGKCADNDVDKNLCPKSESCNDQYENYPFYIAMENSNCKDYITEKLYQRIHIPSIPIVSRRRIYENAGIPSSSFIALDDFSGPKELAEYLKILQTNITAYKHHMEWRKKWTIAPLGAAGLQSEMYGMCQLCDRLWESSKTHKSIDDINSHYEKLAACENGDAFLRKWIPE</sequence>
<evidence type="ECO:0000256" key="4">
    <source>
        <dbReference type="ARBA" id="ARBA00022676"/>
    </source>
</evidence>
<feature type="domain" description="Fucosyltransferase C-terminal" evidence="13">
    <location>
        <begin position="234"/>
        <end position="416"/>
    </location>
</feature>
<reference evidence="15 16" key="1">
    <citation type="journal article" date="2017" name="Curr. Biol.">
        <title>Genome architecture and evolution of a unichromosomal asexual nematode.</title>
        <authorList>
            <person name="Fradin H."/>
            <person name="Zegar C."/>
            <person name="Gutwein M."/>
            <person name="Lucas J."/>
            <person name="Kovtun M."/>
            <person name="Corcoran D."/>
            <person name="Baugh L.R."/>
            <person name="Kiontke K."/>
            <person name="Gunsalus K."/>
            <person name="Fitch D.H."/>
            <person name="Piano F."/>
        </authorList>
    </citation>
    <scope>NUCLEOTIDE SEQUENCE [LARGE SCALE GENOMIC DNA]</scope>
    <source>
        <strain evidence="15">PF1309</strain>
    </source>
</reference>
<dbReference type="FunFam" id="3.40.50.11660:FF:000002">
    <property type="entry name" value="Alpha-(1,3)-fucosyltransferase"/>
    <property type="match status" value="1"/>
</dbReference>
<dbReference type="STRING" id="2018661.A0A2A2J9Y5"/>
<dbReference type="PANTHER" id="PTHR48438:SF1">
    <property type="entry name" value="ALPHA-(1,3)-FUCOSYLTRANSFERASE C-RELATED"/>
    <property type="match status" value="1"/>
</dbReference>
<dbReference type="Gene3D" id="3.40.50.11660">
    <property type="entry name" value="Glycosyl transferase family 10, C-terminal domain"/>
    <property type="match status" value="1"/>
</dbReference>
<evidence type="ECO:0000256" key="7">
    <source>
        <dbReference type="ARBA" id="ARBA00022968"/>
    </source>
</evidence>
<feature type="transmembrane region" description="Helical" evidence="12">
    <location>
        <begin position="36"/>
        <end position="56"/>
    </location>
</feature>
<evidence type="ECO:0000256" key="11">
    <source>
        <dbReference type="ARBA" id="ARBA00023180"/>
    </source>
</evidence>
<evidence type="ECO:0000256" key="8">
    <source>
        <dbReference type="ARBA" id="ARBA00022989"/>
    </source>
</evidence>
<comment type="caution">
    <text evidence="15">The sequence shown here is derived from an EMBL/GenBank/DDBJ whole genome shotgun (WGS) entry which is preliminary data.</text>
</comment>
<keyword evidence="6 12" id="KW-0812">Transmembrane</keyword>
<dbReference type="InterPro" id="IPR055270">
    <property type="entry name" value="Glyco_tran_10_C"/>
</dbReference>
<keyword evidence="9 12" id="KW-0333">Golgi apparatus</keyword>
<protein>
    <recommendedName>
        <fullName evidence="12">Fucosyltransferase</fullName>
        <ecNumber evidence="12">2.4.1.-</ecNumber>
    </recommendedName>
</protein>
<keyword evidence="5 12" id="KW-0808">Transferase</keyword>
<dbReference type="AlphaFoldDB" id="A0A2A2J9Y5"/>
<dbReference type="Pfam" id="PF00852">
    <property type="entry name" value="Glyco_transf_10"/>
    <property type="match status" value="1"/>
</dbReference>
<evidence type="ECO:0000256" key="2">
    <source>
        <dbReference type="ARBA" id="ARBA00004922"/>
    </source>
</evidence>
<gene>
    <name evidence="15" type="ORF">WR25_12388</name>
</gene>
<keyword evidence="10 12" id="KW-0472">Membrane</keyword>
<dbReference type="EC" id="2.4.1.-" evidence="12"/>
<evidence type="ECO:0000313" key="16">
    <source>
        <dbReference type="Proteomes" id="UP000218231"/>
    </source>
</evidence>
<dbReference type="Pfam" id="PF17039">
    <property type="entry name" value="Glyco_tran_10_N"/>
    <property type="match status" value="1"/>
</dbReference>
<dbReference type="EMBL" id="LIAE01010581">
    <property type="protein sequence ID" value="PAV58455.1"/>
    <property type="molecule type" value="Genomic_DNA"/>
</dbReference>
<evidence type="ECO:0000256" key="3">
    <source>
        <dbReference type="ARBA" id="ARBA00008919"/>
    </source>
</evidence>
<dbReference type="GO" id="GO:0032580">
    <property type="term" value="C:Golgi cisterna membrane"/>
    <property type="evidence" value="ECO:0007669"/>
    <property type="project" value="UniProtKB-SubCell"/>
</dbReference>
<dbReference type="GO" id="GO:0008417">
    <property type="term" value="F:fucosyltransferase activity"/>
    <property type="evidence" value="ECO:0007669"/>
    <property type="project" value="InterPro"/>
</dbReference>
<evidence type="ECO:0000256" key="6">
    <source>
        <dbReference type="ARBA" id="ARBA00022692"/>
    </source>
</evidence>
<evidence type="ECO:0000256" key="10">
    <source>
        <dbReference type="ARBA" id="ARBA00023136"/>
    </source>
</evidence>
<evidence type="ECO:0000256" key="5">
    <source>
        <dbReference type="ARBA" id="ARBA00022679"/>
    </source>
</evidence>
<comment type="pathway">
    <text evidence="2">Protein modification; protein glycosylation.</text>
</comment>
<evidence type="ECO:0000313" key="15">
    <source>
        <dbReference type="EMBL" id="PAV58455.1"/>
    </source>
</evidence>
<dbReference type="InterPro" id="IPR038577">
    <property type="entry name" value="GT10-like_C_sf"/>
</dbReference>
<keyword evidence="7" id="KW-0735">Signal-anchor</keyword>
<proteinExistence type="inferred from homology"/>
<dbReference type="PANTHER" id="PTHR48438">
    <property type="entry name" value="ALPHA-(1,3)-FUCOSYLTRANSFERASE C-RELATED"/>
    <property type="match status" value="1"/>
</dbReference>
<keyword evidence="11" id="KW-0325">Glycoprotein</keyword>
<comment type="similarity">
    <text evidence="3 12">Belongs to the glycosyltransferase 10 family.</text>
</comment>
<evidence type="ECO:0000259" key="13">
    <source>
        <dbReference type="Pfam" id="PF00852"/>
    </source>
</evidence>
<feature type="domain" description="Fucosyltransferase N-terminal" evidence="14">
    <location>
        <begin position="90"/>
        <end position="206"/>
    </location>
</feature>
<dbReference type="UniPathway" id="UPA00378"/>
<comment type="subcellular location">
    <subcellularLocation>
        <location evidence="1 12">Golgi apparatus</location>
        <location evidence="1 12">Golgi stack membrane</location>
        <topology evidence="1 12">Single-pass type II membrane protein</topology>
    </subcellularLocation>
</comment>
<dbReference type="InterPro" id="IPR001503">
    <property type="entry name" value="Glyco_trans_10"/>
</dbReference>
<keyword evidence="4 12" id="KW-0328">Glycosyltransferase</keyword>